<gene>
    <name evidence="2" type="ORF">B4U37_03410</name>
</gene>
<proteinExistence type="predicted"/>
<evidence type="ECO:0000256" key="1">
    <source>
        <dbReference type="SAM" id="Phobius"/>
    </source>
</evidence>
<accession>A0ABM6KFB9</accession>
<organism evidence="2 3">
    <name type="scientific">Sutcliffiella horikoshii</name>
    <dbReference type="NCBI Taxonomy" id="79883"/>
    <lineage>
        <taxon>Bacteria</taxon>
        <taxon>Bacillati</taxon>
        <taxon>Bacillota</taxon>
        <taxon>Bacilli</taxon>
        <taxon>Bacillales</taxon>
        <taxon>Bacillaceae</taxon>
        <taxon>Sutcliffiella</taxon>
    </lineage>
</organism>
<dbReference type="GeneID" id="96737479"/>
<feature type="transmembrane region" description="Helical" evidence="1">
    <location>
        <begin position="31"/>
        <end position="49"/>
    </location>
</feature>
<name>A0ABM6KFB9_9BACI</name>
<sequence length="59" mass="6751">MKKIGLFFVTFFILAYIVLVVLGIGETFTKGLHVFILSAIVTTIHWMCNSFNTLTKQKR</sequence>
<dbReference type="Proteomes" id="UP000195573">
    <property type="component" value="Chromosome"/>
</dbReference>
<evidence type="ECO:0000313" key="2">
    <source>
        <dbReference type="EMBL" id="ART75147.1"/>
    </source>
</evidence>
<reference evidence="2 3" key="1">
    <citation type="submission" date="2017-04" db="EMBL/GenBank/DDBJ databases">
        <title>Complete Genome Sequence of the Bacillus horikoshii 20a strain from Cuatro Cienegas, Coahuila, Mexico.</title>
        <authorList>
            <person name="Zarza E."/>
            <person name="Alcaraz L.D."/>
            <person name="Aguilar-Salinas B."/>
            <person name="Islas A."/>
            <person name="Olmedo-Alvarez G."/>
        </authorList>
    </citation>
    <scope>NUCLEOTIDE SEQUENCE [LARGE SCALE GENOMIC DNA]</scope>
    <source>
        <strain evidence="2 3">20a</strain>
    </source>
</reference>
<keyword evidence="1" id="KW-0812">Transmembrane</keyword>
<evidence type="ECO:0000313" key="3">
    <source>
        <dbReference type="Proteomes" id="UP000195573"/>
    </source>
</evidence>
<keyword evidence="1" id="KW-0472">Membrane</keyword>
<feature type="transmembrane region" description="Helical" evidence="1">
    <location>
        <begin position="7"/>
        <end position="25"/>
    </location>
</feature>
<protein>
    <submittedName>
        <fullName evidence="2">Uncharacterized protein</fullName>
    </submittedName>
</protein>
<dbReference type="RefSeq" id="WP_088017078.1">
    <property type="nucleotide sequence ID" value="NZ_CP020880.1"/>
</dbReference>
<dbReference type="EMBL" id="CP020880">
    <property type="protein sequence ID" value="ART75147.1"/>
    <property type="molecule type" value="Genomic_DNA"/>
</dbReference>
<keyword evidence="3" id="KW-1185">Reference proteome</keyword>
<keyword evidence="1" id="KW-1133">Transmembrane helix</keyword>